<dbReference type="RefSeq" id="WP_011720509.1">
    <property type="nucleotide sequence ID" value="NC_008578.1"/>
</dbReference>
<proteinExistence type="predicted"/>
<protein>
    <submittedName>
        <fullName evidence="1">Aldose 1-epimerase</fullName>
    </submittedName>
</protein>
<dbReference type="SUPFAM" id="SSF74650">
    <property type="entry name" value="Galactose mutarotase-like"/>
    <property type="match status" value="1"/>
</dbReference>
<dbReference type="GO" id="GO:0030246">
    <property type="term" value="F:carbohydrate binding"/>
    <property type="evidence" value="ECO:0007669"/>
    <property type="project" value="InterPro"/>
</dbReference>
<dbReference type="EMBL" id="CP000481">
    <property type="protein sequence ID" value="ABK53446.1"/>
    <property type="molecule type" value="Genomic_DNA"/>
</dbReference>
<name>A0LVI6_ACIC1</name>
<dbReference type="PANTHER" id="PTHR10091">
    <property type="entry name" value="ALDOSE-1-EPIMERASE"/>
    <property type="match status" value="1"/>
</dbReference>
<dbReference type="STRING" id="351607.Acel_1674"/>
<dbReference type="InParanoid" id="A0LVI6"/>
<dbReference type="Proteomes" id="UP000008221">
    <property type="component" value="Chromosome"/>
</dbReference>
<dbReference type="OrthoDB" id="4739604at2"/>
<dbReference type="Pfam" id="PF01263">
    <property type="entry name" value="Aldose_epim"/>
    <property type="match status" value="1"/>
</dbReference>
<gene>
    <name evidence="1" type="ordered locus">Acel_1674</name>
</gene>
<dbReference type="HOGENOM" id="CLU_052486_1_1_11"/>
<organism evidence="1 2">
    <name type="scientific">Acidothermus cellulolyticus (strain ATCC 43068 / DSM 8971 / 11B)</name>
    <dbReference type="NCBI Taxonomy" id="351607"/>
    <lineage>
        <taxon>Bacteria</taxon>
        <taxon>Bacillati</taxon>
        <taxon>Actinomycetota</taxon>
        <taxon>Actinomycetes</taxon>
        <taxon>Acidothermales</taxon>
        <taxon>Acidothermaceae</taxon>
        <taxon>Acidothermus</taxon>
    </lineage>
</organism>
<dbReference type="Gene3D" id="2.70.98.10">
    <property type="match status" value="1"/>
</dbReference>
<evidence type="ECO:0000313" key="2">
    <source>
        <dbReference type="Proteomes" id="UP000008221"/>
    </source>
</evidence>
<dbReference type="InterPro" id="IPR037480">
    <property type="entry name" value="YihR-like"/>
</dbReference>
<sequence length="325" mass="35351">MHESPGRSVDNEVSPHNEVSLHRGATTLVVARRGAAVQVLRVGDRDVFQPAVPGETGAFTGCVLTPWPNRIADGRYRFAGVEYQLPINEPETGSALHGLGWDVDWRVLDVGSDDKTEYVDLRLDATPVDGYPFHVVTTVRYTLVDDGIRVDALAENVGRQPCPYALGFHPYLSAGRTPTGGEASVDDCTLRLGVRRRFLTDARQIPVGDVAADGWLDGYPLAGRRLDDGFFDVVVENDGLVHARLSRPDGFVVDLWAEPVFAFWQVYTGDKRAAAYARRGIAVEPMTAAPNAFNNHQGLLILAPGESFSAAWGVTLRPADADGWA</sequence>
<accession>A0LVI6</accession>
<dbReference type="AlphaFoldDB" id="A0LVI6"/>
<dbReference type="eggNOG" id="COG2017">
    <property type="taxonomic scope" value="Bacteria"/>
</dbReference>
<dbReference type="InterPro" id="IPR014718">
    <property type="entry name" value="GH-type_carb-bd"/>
</dbReference>
<keyword evidence="2" id="KW-1185">Reference proteome</keyword>
<dbReference type="GO" id="GO:0033499">
    <property type="term" value="P:galactose catabolic process via UDP-galactose, Leloir pathway"/>
    <property type="evidence" value="ECO:0007669"/>
    <property type="project" value="TreeGrafter"/>
</dbReference>
<dbReference type="GO" id="GO:0006006">
    <property type="term" value="P:glucose metabolic process"/>
    <property type="evidence" value="ECO:0007669"/>
    <property type="project" value="TreeGrafter"/>
</dbReference>
<evidence type="ECO:0000313" key="1">
    <source>
        <dbReference type="EMBL" id="ABK53446.1"/>
    </source>
</evidence>
<dbReference type="InterPro" id="IPR008183">
    <property type="entry name" value="Aldose_1/G6P_1-epimerase"/>
</dbReference>
<reference evidence="1 2" key="1">
    <citation type="journal article" date="2009" name="Genome Res.">
        <title>Complete genome of the cellulolytic thermophile Acidothermus cellulolyticus 11B provides insights into its ecophysiological and evolutionary adaptations.</title>
        <authorList>
            <person name="Barabote R.D."/>
            <person name="Xie G."/>
            <person name="Leu D.H."/>
            <person name="Normand P."/>
            <person name="Necsulea A."/>
            <person name="Daubin V."/>
            <person name="Medigue C."/>
            <person name="Adney W.S."/>
            <person name="Xu X.C."/>
            <person name="Lapidus A."/>
            <person name="Parales R.E."/>
            <person name="Detter C."/>
            <person name="Pujic P."/>
            <person name="Bruce D."/>
            <person name="Lavire C."/>
            <person name="Challacombe J.F."/>
            <person name="Brettin T.S."/>
            <person name="Berry A.M."/>
        </authorList>
    </citation>
    <scope>NUCLEOTIDE SEQUENCE [LARGE SCALE GENOMIC DNA]</scope>
    <source>
        <strain evidence="2">ATCC 43068 / DSM 8971 / 11B</strain>
    </source>
</reference>
<dbReference type="KEGG" id="ace:Acel_1674"/>
<dbReference type="GO" id="GO:0004034">
    <property type="term" value="F:aldose 1-epimerase activity"/>
    <property type="evidence" value="ECO:0007669"/>
    <property type="project" value="TreeGrafter"/>
</dbReference>
<dbReference type="InterPro" id="IPR011013">
    <property type="entry name" value="Gal_mutarotase_sf_dom"/>
</dbReference>
<dbReference type="PANTHER" id="PTHR10091:SF0">
    <property type="entry name" value="GALACTOSE MUTAROTASE"/>
    <property type="match status" value="1"/>
</dbReference>
<dbReference type="CDD" id="cd09022">
    <property type="entry name" value="Aldose_epim_Ec_YihR"/>
    <property type="match status" value="1"/>
</dbReference>